<gene>
    <name evidence="1" type="ORF">FZC76_00935</name>
</gene>
<evidence type="ECO:0000313" key="1">
    <source>
        <dbReference type="EMBL" id="TYS70493.1"/>
    </source>
</evidence>
<name>A0A5D4T4E8_9BACI</name>
<accession>A0A5D4T4E8</accession>
<organism evidence="1 2">
    <name type="scientific">Sutcliffiella horikoshii</name>
    <dbReference type="NCBI Taxonomy" id="79883"/>
    <lineage>
        <taxon>Bacteria</taxon>
        <taxon>Bacillati</taxon>
        <taxon>Bacillota</taxon>
        <taxon>Bacilli</taxon>
        <taxon>Bacillales</taxon>
        <taxon>Bacillaceae</taxon>
        <taxon>Sutcliffiella</taxon>
    </lineage>
</organism>
<comment type="caution">
    <text evidence="1">The sequence shown here is derived from an EMBL/GenBank/DDBJ whole genome shotgun (WGS) entry which is preliminary data.</text>
</comment>
<dbReference type="AlphaFoldDB" id="A0A5D4T4E8"/>
<dbReference type="Proteomes" id="UP000322524">
    <property type="component" value="Unassembled WGS sequence"/>
</dbReference>
<dbReference type="EMBL" id="VTEV01000001">
    <property type="protein sequence ID" value="TYS70493.1"/>
    <property type="molecule type" value="Genomic_DNA"/>
</dbReference>
<reference evidence="1 2" key="1">
    <citation type="submission" date="2019-08" db="EMBL/GenBank/DDBJ databases">
        <title>Bacillus genomes from the desert of Cuatro Cienegas, Coahuila.</title>
        <authorList>
            <person name="Olmedo-Alvarez G."/>
        </authorList>
    </citation>
    <scope>NUCLEOTIDE SEQUENCE [LARGE SCALE GENOMIC DNA]</scope>
    <source>
        <strain evidence="1 2">CH28_1T</strain>
    </source>
</reference>
<proteinExistence type="predicted"/>
<dbReference type="RefSeq" id="WP_148986397.1">
    <property type="nucleotide sequence ID" value="NZ_VTEV01000001.1"/>
</dbReference>
<protein>
    <submittedName>
        <fullName evidence="1">Uncharacterized protein</fullName>
    </submittedName>
</protein>
<dbReference type="OrthoDB" id="2081780at2"/>
<evidence type="ECO:0000313" key="2">
    <source>
        <dbReference type="Proteomes" id="UP000322524"/>
    </source>
</evidence>
<sequence>MTIQKLVESIHYWDSKVLAFDVKYFADEVFLICEPGIYIFKGCYNLEIKHTPKFEKGIPPEKWTFAQLPYTIHDISVIENNLDTTNKYKVNIAMPPMFCELSCNEITVNPTSKFSN</sequence>